<dbReference type="GO" id="GO:0008270">
    <property type="term" value="F:zinc ion binding"/>
    <property type="evidence" value="ECO:0007669"/>
    <property type="project" value="UniProtKB-KW"/>
</dbReference>
<dbReference type="InterPro" id="IPR001214">
    <property type="entry name" value="SET_dom"/>
</dbReference>
<dbReference type="SMART" id="SM00317">
    <property type="entry name" value="SET"/>
    <property type="match status" value="1"/>
</dbReference>
<dbReference type="Gene3D" id="2.170.270.10">
    <property type="entry name" value="SET domain"/>
    <property type="match status" value="1"/>
</dbReference>
<dbReference type="InterPro" id="IPR023392">
    <property type="entry name" value="Tom20_dom_sf"/>
</dbReference>
<dbReference type="GO" id="GO:0016031">
    <property type="term" value="P:tRNA import into mitochondrion"/>
    <property type="evidence" value="ECO:0007669"/>
    <property type="project" value="TreeGrafter"/>
</dbReference>
<evidence type="ECO:0000256" key="10">
    <source>
        <dbReference type="ARBA" id="ARBA00022989"/>
    </source>
</evidence>
<keyword evidence="9" id="KW-0653">Protein transport</keyword>
<dbReference type="Pfam" id="PF00856">
    <property type="entry name" value="SET"/>
    <property type="match status" value="1"/>
</dbReference>
<dbReference type="PRINTS" id="PR00351">
    <property type="entry name" value="OM20RECEPTOR"/>
</dbReference>
<dbReference type="Pfam" id="PF01753">
    <property type="entry name" value="zf-MYND"/>
    <property type="match status" value="1"/>
</dbReference>
<dbReference type="Pfam" id="PF02064">
    <property type="entry name" value="MAS20"/>
    <property type="match status" value="1"/>
</dbReference>
<feature type="domain" description="MYND-type" evidence="16">
    <location>
        <begin position="221"/>
        <end position="263"/>
    </location>
</feature>
<evidence type="ECO:0000256" key="3">
    <source>
        <dbReference type="ARBA" id="ARBA00022448"/>
    </source>
</evidence>
<evidence type="ECO:0000256" key="14">
    <source>
        <dbReference type="SAM" id="Phobius"/>
    </source>
</evidence>
<evidence type="ECO:0000256" key="6">
    <source>
        <dbReference type="ARBA" id="ARBA00022771"/>
    </source>
</evidence>
<dbReference type="Gene3D" id="1.10.220.160">
    <property type="match status" value="1"/>
</dbReference>
<evidence type="ECO:0000256" key="13">
    <source>
        <dbReference type="PROSITE-ProRule" id="PRU00134"/>
    </source>
</evidence>
<dbReference type="SUPFAM" id="SSF82199">
    <property type="entry name" value="SET domain"/>
    <property type="match status" value="1"/>
</dbReference>
<organism evidence="17 18">
    <name type="scientific">Tieghemiomyces parasiticus</name>
    <dbReference type="NCBI Taxonomy" id="78921"/>
    <lineage>
        <taxon>Eukaryota</taxon>
        <taxon>Fungi</taxon>
        <taxon>Fungi incertae sedis</taxon>
        <taxon>Zoopagomycota</taxon>
        <taxon>Kickxellomycotina</taxon>
        <taxon>Dimargaritomycetes</taxon>
        <taxon>Dimargaritales</taxon>
        <taxon>Dimargaritaceae</taxon>
        <taxon>Tieghemiomyces</taxon>
    </lineage>
</organism>
<dbReference type="Proteomes" id="UP001150569">
    <property type="component" value="Unassembled WGS sequence"/>
</dbReference>
<keyword evidence="17" id="KW-0675">Receptor</keyword>
<evidence type="ECO:0000259" key="15">
    <source>
        <dbReference type="PROSITE" id="PS50280"/>
    </source>
</evidence>
<evidence type="ECO:0000259" key="16">
    <source>
        <dbReference type="PROSITE" id="PS50865"/>
    </source>
</evidence>
<keyword evidence="6 13" id="KW-0863">Zinc-finger</keyword>
<comment type="subcellular location">
    <subcellularLocation>
        <location evidence="1">Mitochondrion outer membrane</location>
        <topology evidence="1">Single-pass membrane protein</topology>
    </subcellularLocation>
</comment>
<dbReference type="PANTHER" id="PTHR12430:SF0">
    <property type="entry name" value="TRANSLOCASE OF OUTER MITOCHONDRIAL MEMBRANE 20"/>
    <property type="match status" value="1"/>
</dbReference>
<keyword evidence="11" id="KW-0496">Mitochondrion</keyword>
<keyword evidence="7" id="KW-1000">Mitochondrion outer membrane</keyword>
<dbReference type="SUPFAM" id="SSF47157">
    <property type="entry name" value="Mitochondrial import receptor subunit Tom20"/>
    <property type="match status" value="1"/>
</dbReference>
<dbReference type="CDD" id="cd20071">
    <property type="entry name" value="SET_SMYD"/>
    <property type="match status" value="1"/>
</dbReference>
<evidence type="ECO:0000256" key="11">
    <source>
        <dbReference type="ARBA" id="ARBA00023128"/>
    </source>
</evidence>
<dbReference type="SUPFAM" id="SSF144232">
    <property type="entry name" value="HIT/MYND zinc finger-like"/>
    <property type="match status" value="1"/>
</dbReference>
<dbReference type="PANTHER" id="PTHR12430">
    <property type="entry name" value="MITOCHONDRIAL IMPORT RECEPTOR SUBUNIT TOM20"/>
    <property type="match status" value="1"/>
</dbReference>
<dbReference type="GO" id="GO:0006605">
    <property type="term" value="P:protein targeting"/>
    <property type="evidence" value="ECO:0007669"/>
    <property type="project" value="InterPro"/>
</dbReference>
<evidence type="ECO:0000256" key="4">
    <source>
        <dbReference type="ARBA" id="ARBA00022692"/>
    </source>
</evidence>
<dbReference type="GO" id="GO:0008320">
    <property type="term" value="F:protein transmembrane transporter activity"/>
    <property type="evidence" value="ECO:0007669"/>
    <property type="project" value="TreeGrafter"/>
</dbReference>
<dbReference type="InterPro" id="IPR046341">
    <property type="entry name" value="SET_dom_sf"/>
</dbReference>
<reference evidence="17" key="1">
    <citation type="submission" date="2022-07" db="EMBL/GenBank/DDBJ databases">
        <title>Phylogenomic reconstructions and comparative analyses of Kickxellomycotina fungi.</title>
        <authorList>
            <person name="Reynolds N.K."/>
            <person name="Stajich J.E."/>
            <person name="Barry K."/>
            <person name="Grigoriev I.V."/>
            <person name="Crous P."/>
            <person name="Smith M.E."/>
        </authorList>
    </citation>
    <scope>NUCLEOTIDE SEQUENCE</scope>
    <source>
        <strain evidence="17">RSA 861</strain>
    </source>
</reference>
<dbReference type="Gene3D" id="1.20.960.10">
    <property type="entry name" value="Mitochondrial outer membrane translocase complex, subunit Tom20 domain"/>
    <property type="match status" value="1"/>
</dbReference>
<keyword evidence="8" id="KW-0862">Zinc</keyword>
<evidence type="ECO:0000256" key="2">
    <source>
        <dbReference type="ARBA" id="ARBA00005792"/>
    </source>
</evidence>
<protein>
    <submittedName>
        <fullName evidence="17">Mitochondrial import receptor subunit tom20</fullName>
    </submittedName>
</protein>
<dbReference type="PROSITE" id="PS01360">
    <property type="entry name" value="ZF_MYND_1"/>
    <property type="match status" value="1"/>
</dbReference>
<proteinExistence type="inferred from homology"/>
<dbReference type="InterPro" id="IPR002893">
    <property type="entry name" value="Znf_MYND"/>
</dbReference>
<keyword evidence="10 14" id="KW-1133">Transmembrane helix</keyword>
<sequence length="486" mass="53906">MKNSTLAALIAVGTLGVASLGYVFYFDYKRRNDPSFRRKLKREKKKAQKAKQEVEKITQAQREISIDRALTRALEDPLPTDVAQKEKMFLESVSLGESLFASGETKYEDAAVHFYRALKVYPDPIELITIYQKTIPGPVLTIIMGMLARDVKRRQESYYDTFPDQSMQVKAAGLPKGADKSDPKFHMGLVAAKDFAVGDIIYVEKPETSQLTPALKDAEYCEFCLKPLEGIEHPAACEKCSLFKYCSAACKDTAYDEYHRFLCPGSEDASTASSAKELCQSWAEGKELAPLMIAKFFGHMITTEQKRQLAGQESDYTLWERTEHTTTLLLPGKPTDQAHQVRLAALIGQQVPGLEEFMNEERYLSMKGRILRNAIAVRSGGEAAGVAANAASEDYVRSPADAGVTGAALYLVSSYLTHSCAPNAEPSFLDHDHVLTLKATRPIQAGEEITMSYIAVGDRPTPARQAELMEKFRLHCTCPLCEPVTE</sequence>
<dbReference type="GO" id="GO:0030150">
    <property type="term" value="P:protein import into mitochondrial matrix"/>
    <property type="evidence" value="ECO:0007669"/>
    <property type="project" value="TreeGrafter"/>
</dbReference>
<evidence type="ECO:0000313" key="18">
    <source>
        <dbReference type="Proteomes" id="UP001150569"/>
    </source>
</evidence>
<evidence type="ECO:0000256" key="8">
    <source>
        <dbReference type="ARBA" id="ARBA00022833"/>
    </source>
</evidence>
<accession>A0A9W8DUA5</accession>
<keyword evidence="3" id="KW-0813">Transport</keyword>
<comment type="caution">
    <text evidence="17">The sequence shown here is derived from an EMBL/GenBank/DDBJ whole genome shotgun (WGS) entry which is preliminary data.</text>
</comment>
<dbReference type="PROSITE" id="PS50865">
    <property type="entry name" value="ZF_MYND_2"/>
    <property type="match status" value="1"/>
</dbReference>
<evidence type="ECO:0000313" key="17">
    <source>
        <dbReference type="EMBL" id="KAJ1918123.1"/>
    </source>
</evidence>
<dbReference type="PROSITE" id="PS50280">
    <property type="entry name" value="SET"/>
    <property type="match status" value="1"/>
</dbReference>
<evidence type="ECO:0000256" key="1">
    <source>
        <dbReference type="ARBA" id="ARBA00004572"/>
    </source>
</evidence>
<dbReference type="GO" id="GO:0005742">
    <property type="term" value="C:mitochondrial outer membrane translocase complex"/>
    <property type="evidence" value="ECO:0007669"/>
    <property type="project" value="InterPro"/>
</dbReference>
<gene>
    <name evidence="17" type="primary">TOM20_2</name>
    <name evidence="17" type="ORF">IWQ60_007579</name>
</gene>
<evidence type="ECO:0000256" key="5">
    <source>
        <dbReference type="ARBA" id="ARBA00022723"/>
    </source>
</evidence>
<comment type="similarity">
    <text evidence="2">Belongs to the Tom20 family.</text>
</comment>
<evidence type="ECO:0000256" key="12">
    <source>
        <dbReference type="ARBA" id="ARBA00023136"/>
    </source>
</evidence>
<keyword evidence="5" id="KW-0479">Metal-binding</keyword>
<dbReference type="AlphaFoldDB" id="A0A9W8DUA5"/>
<feature type="transmembrane region" description="Helical" evidence="14">
    <location>
        <begin position="6"/>
        <end position="28"/>
    </location>
</feature>
<dbReference type="GO" id="GO:0030943">
    <property type="term" value="F:mitochondrion targeting sequence binding"/>
    <property type="evidence" value="ECO:0007669"/>
    <property type="project" value="TreeGrafter"/>
</dbReference>
<evidence type="ECO:0000256" key="9">
    <source>
        <dbReference type="ARBA" id="ARBA00022927"/>
    </source>
</evidence>
<feature type="domain" description="SET" evidence="15">
    <location>
        <begin position="165"/>
        <end position="454"/>
    </location>
</feature>
<dbReference type="OrthoDB" id="2154253at2759"/>
<keyword evidence="18" id="KW-1185">Reference proteome</keyword>
<keyword evidence="12 14" id="KW-0472">Membrane</keyword>
<keyword evidence="4 14" id="KW-0812">Transmembrane</keyword>
<evidence type="ECO:0000256" key="7">
    <source>
        <dbReference type="ARBA" id="ARBA00022787"/>
    </source>
</evidence>
<dbReference type="GO" id="GO:0006886">
    <property type="term" value="P:intracellular protein transport"/>
    <property type="evidence" value="ECO:0007669"/>
    <property type="project" value="InterPro"/>
</dbReference>
<dbReference type="EMBL" id="JANBPT010000515">
    <property type="protein sequence ID" value="KAJ1918123.1"/>
    <property type="molecule type" value="Genomic_DNA"/>
</dbReference>
<dbReference type="Gene3D" id="6.10.140.2220">
    <property type="match status" value="1"/>
</dbReference>
<name>A0A9W8DUA5_9FUNG</name>
<dbReference type="InterPro" id="IPR002056">
    <property type="entry name" value="MAS20"/>
</dbReference>